<dbReference type="EC" id="2.7.7.9" evidence="2"/>
<evidence type="ECO:0000259" key="10">
    <source>
        <dbReference type="Pfam" id="PF00483"/>
    </source>
</evidence>
<name>A0ABU9U9E1_9SPIR</name>
<evidence type="ECO:0000313" key="11">
    <source>
        <dbReference type="EMBL" id="MEM5947086.1"/>
    </source>
</evidence>
<proteinExistence type="inferred from homology"/>
<evidence type="ECO:0000256" key="9">
    <source>
        <dbReference type="ARBA" id="ARBA00048128"/>
    </source>
</evidence>
<evidence type="ECO:0000256" key="7">
    <source>
        <dbReference type="ARBA" id="ARBA00031959"/>
    </source>
</evidence>
<organism evidence="11 12">
    <name type="scientific">Rarispira pelagica</name>
    <dbReference type="NCBI Taxonomy" id="3141764"/>
    <lineage>
        <taxon>Bacteria</taxon>
        <taxon>Pseudomonadati</taxon>
        <taxon>Spirochaetota</taxon>
        <taxon>Spirochaetia</taxon>
        <taxon>Winmispirales</taxon>
        <taxon>Winmispiraceae</taxon>
        <taxon>Rarispira</taxon>
    </lineage>
</organism>
<reference evidence="11 12" key="1">
    <citation type="submission" date="2024-03" db="EMBL/GenBank/DDBJ databases">
        <title>Ignisphaera cupida sp. nov., a hyperthermophilic hydrolytic archaeon from a hot spring of Kamchatka, and proposal of Ignisphaeraceae fam. nov.</title>
        <authorList>
            <person name="Podosokorskaya O.A."/>
            <person name="Elcheninov A.G."/>
            <person name="Maltseva A.I."/>
            <person name="Zayulina K.S."/>
            <person name="Novikov A."/>
            <person name="Merkel A.Y."/>
        </authorList>
    </citation>
    <scope>NUCLEOTIDE SEQUENCE [LARGE SCALE GENOMIC DNA]</scope>
    <source>
        <strain evidence="11 12">38H-sp</strain>
    </source>
</reference>
<accession>A0ABU9U9E1</accession>
<protein>
    <recommendedName>
        <fullName evidence="3">UTP--glucose-1-phosphate uridylyltransferase</fullName>
        <ecNumber evidence="2">2.7.7.9</ecNumber>
    </recommendedName>
    <alternativeName>
        <fullName evidence="6">Alpha-D-glucosyl-1-phosphate uridylyltransferase</fullName>
    </alternativeName>
    <alternativeName>
        <fullName evidence="7">UDP-glucose pyrophosphorylase</fullName>
    </alternativeName>
    <alternativeName>
        <fullName evidence="8">Uridine diphosphoglucose pyrophosphorylase</fullName>
    </alternativeName>
</protein>
<dbReference type="Pfam" id="PF00483">
    <property type="entry name" value="NTP_transferase"/>
    <property type="match status" value="1"/>
</dbReference>
<dbReference type="InterPro" id="IPR005771">
    <property type="entry name" value="GalU_uridylyltTrfase_bac/arc"/>
</dbReference>
<comment type="catalytic activity">
    <reaction evidence="9">
        <text>alpha-D-glucose 1-phosphate + UTP + H(+) = UDP-alpha-D-glucose + diphosphate</text>
        <dbReference type="Rhea" id="RHEA:19889"/>
        <dbReference type="ChEBI" id="CHEBI:15378"/>
        <dbReference type="ChEBI" id="CHEBI:33019"/>
        <dbReference type="ChEBI" id="CHEBI:46398"/>
        <dbReference type="ChEBI" id="CHEBI:58601"/>
        <dbReference type="ChEBI" id="CHEBI:58885"/>
        <dbReference type="EC" id="2.7.7.9"/>
    </reaction>
</comment>
<evidence type="ECO:0000313" key="12">
    <source>
        <dbReference type="Proteomes" id="UP001466331"/>
    </source>
</evidence>
<comment type="similarity">
    <text evidence="1">Belongs to the UDPGP type 2 family.</text>
</comment>
<gene>
    <name evidence="11" type="ORF">WKV44_00855</name>
</gene>
<evidence type="ECO:0000256" key="8">
    <source>
        <dbReference type="ARBA" id="ARBA00032341"/>
    </source>
</evidence>
<evidence type="ECO:0000256" key="2">
    <source>
        <dbReference type="ARBA" id="ARBA00012415"/>
    </source>
</evidence>
<dbReference type="EMBL" id="JBCHKQ010000001">
    <property type="protein sequence ID" value="MEM5947086.1"/>
    <property type="molecule type" value="Genomic_DNA"/>
</dbReference>
<keyword evidence="5 11" id="KW-0548">Nucleotidyltransferase</keyword>
<dbReference type="Proteomes" id="UP001466331">
    <property type="component" value="Unassembled WGS sequence"/>
</dbReference>
<keyword evidence="12" id="KW-1185">Reference proteome</keyword>
<dbReference type="SUPFAM" id="SSF53448">
    <property type="entry name" value="Nucleotide-diphospho-sugar transferases"/>
    <property type="match status" value="1"/>
</dbReference>
<evidence type="ECO:0000256" key="3">
    <source>
        <dbReference type="ARBA" id="ARBA00019048"/>
    </source>
</evidence>
<sequence>MKGVIIAAGYGTRFLPVTKTVPKEMLPLVDVPSIKFIIDEFVSSGIRDILVISSRRKKVLEDFLDREVELEAALKAEGKDALLEKIVPPDVNVFFMRQREMLGTGHALMLAESFTGNEPFVVAYPDDLHFGKKPLAGQLIERYKKTGCCVMASIYNPPNLSRYGVLKIENNRVVDMVEKPAAGTEPGRDASIGRYLYTPDIFPLLREGWEKHTGGEYYHLYALKKLMTAGRVVNHSIEGERIDTGEPSGYLLAILKYAETRKELLPILKDWAETFLDSHGT</sequence>
<dbReference type="InterPro" id="IPR029044">
    <property type="entry name" value="Nucleotide-diphossugar_trans"/>
</dbReference>
<evidence type="ECO:0000256" key="6">
    <source>
        <dbReference type="ARBA" id="ARBA00031455"/>
    </source>
</evidence>
<dbReference type="PANTHER" id="PTHR43197:SF1">
    <property type="entry name" value="UTP--GLUCOSE-1-PHOSPHATE URIDYLYLTRANSFERASE"/>
    <property type="match status" value="1"/>
</dbReference>
<dbReference type="RefSeq" id="WP_420068539.1">
    <property type="nucleotide sequence ID" value="NZ_JBCHKQ010000001.1"/>
</dbReference>
<evidence type="ECO:0000256" key="4">
    <source>
        <dbReference type="ARBA" id="ARBA00022679"/>
    </source>
</evidence>
<dbReference type="InterPro" id="IPR005835">
    <property type="entry name" value="NTP_transferase_dom"/>
</dbReference>
<dbReference type="Gene3D" id="3.90.550.10">
    <property type="entry name" value="Spore Coat Polysaccharide Biosynthesis Protein SpsA, Chain A"/>
    <property type="match status" value="1"/>
</dbReference>
<dbReference type="GO" id="GO:0003983">
    <property type="term" value="F:UTP:glucose-1-phosphate uridylyltransferase activity"/>
    <property type="evidence" value="ECO:0007669"/>
    <property type="project" value="UniProtKB-EC"/>
</dbReference>
<comment type="caution">
    <text evidence="11">The sequence shown here is derived from an EMBL/GenBank/DDBJ whole genome shotgun (WGS) entry which is preliminary data.</text>
</comment>
<evidence type="ECO:0000256" key="1">
    <source>
        <dbReference type="ARBA" id="ARBA00006890"/>
    </source>
</evidence>
<keyword evidence="4 11" id="KW-0808">Transferase</keyword>
<dbReference type="PANTHER" id="PTHR43197">
    <property type="entry name" value="UTP--GLUCOSE-1-PHOSPHATE URIDYLYLTRANSFERASE"/>
    <property type="match status" value="1"/>
</dbReference>
<evidence type="ECO:0000256" key="5">
    <source>
        <dbReference type="ARBA" id="ARBA00022695"/>
    </source>
</evidence>
<feature type="domain" description="Nucleotidyl transferase" evidence="10">
    <location>
        <begin position="2"/>
        <end position="258"/>
    </location>
</feature>